<proteinExistence type="predicted"/>
<evidence type="ECO:0000313" key="2">
    <source>
        <dbReference type="Proteomes" id="UP000054776"/>
    </source>
</evidence>
<reference evidence="1 2" key="1">
    <citation type="submission" date="2015-01" db="EMBL/GenBank/DDBJ databases">
        <title>Evolution of Trichinella species and genotypes.</title>
        <authorList>
            <person name="Korhonen P.K."/>
            <person name="Edoardo P."/>
            <person name="Giuseppe L.R."/>
            <person name="Gasser R.B."/>
        </authorList>
    </citation>
    <scope>NUCLEOTIDE SEQUENCE [LARGE SCALE GENOMIC DNA]</scope>
    <source>
        <strain evidence="1">ISS3</strain>
    </source>
</reference>
<dbReference type="AlphaFoldDB" id="A0A0V1BNM2"/>
<dbReference type="InParanoid" id="A0A0V1BNM2"/>
<dbReference type="Proteomes" id="UP000054776">
    <property type="component" value="Unassembled WGS sequence"/>
</dbReference>
<name>A0A0V1BNM2_TRISP</name>
<evidence type="ECO:0000313" key="1">
    <source>
        <dbReference type="EMBL" id="KRY38624.1"/>
    </source>
</evidence>
<organism evidence="1 2">
    <name type="scientific">Trichinella spiralis</name>
    <name type="common">Trichina worm</name>
    <dbReference type="NCBI Taxonomy" id="6334"/>
    <lineage>
        <taxon>Eukaryota</taxon>
        <taxon>Metazoa</taxon>
        <taxon>Ecdysozoa</taxon>
        <taxon>Nematoda</taxon>
        <taxon>Enoplea</taxon>
        <taxon>Dorylaimia</taxon>
        <taxon>Trichinellida</taxon>
        <taxon>Trichinellidae</taxon>
        <taxon>Trichinella</taxon>
    </lineage>
</organism>
<comment type="caution">
    <text evidence="1">The sequence shown here is derived from an EMBL/GenBank/DDBJ whole genome shotgun (WGS) entry which is preliminary data.</text>
</comment>
<gene>
    <name evidence="1" type="ORF">T01_1447</name>
</gene>
<dbReference type="EMBL" id="JYDH01000024">
    <property type="protein sequence ID" value="KRY38624.1"/>
    <property type="molecule type" value="Genomic_DNA"/>
</dbReference>
<keyword evidence="2" id="KW-1185">Reference proteome</keyword>
<accession>A0A0V1BNM2</accession>
<protein>
    <submittedName>
        <fullName evidence="1">Uncharacterized protein</fullName>
    </submittedName>
</protein>
<sequence length="67" mass="7496">MKGATPNELVKGVTANQMSIIGIETEPELGPTGNRIYLLSFLVLLRAVRDLFRAVRDPFRVVRDLLN</sequence>